<dbReference type="InterPro" id="IPR023397">
    <property type="entry name" value="SAM-dep_MeTrfase_MraW_recog"/>
</dbReference>
<feature type="region of interest" description="Disordered" evidence="7">
    <location>
        <begin position="278"/>
        <end position="307"/>
    </location>
</feature>
<keyword evidence="2 6" id="KW-0698">rRNA processing</keyword>
<gene>
    <name evidence="6" type="primary">rsmH</name>
    <name evidence="8" type="ORF">DI536_13855</name>
</gene>
<evidence type="ECO:0000256" key="3">
    <source>
        <dbReference type="ARBA" id="ARBA00022603"/>
    </source>
</evidence>
<dbReference type="EMBL" id="QFQP01000011">
    <property type="protein sequence ID" value="PZR12664.1"/>
    <property type="molecule type" value="Genomic_DNA"/>
</dbReference>
<dbReference type="GO" id="GO:0005737">
    <property type="term" value="C:cytoplasm"/>
    <property type="evidence" value="ECO:0007669"/>
    <property type="project" value="UniProtKB-SubCell"/>
</dbReference>
<evidence type="ECO:0000256" key="1">
    <source>
        <dbReference type="ARBA" id="ARBA00010396"/>
    </source>
</evidence>
<accession>A0A2W5V9W7</accession>
<dbReference type="GO" id="GO:0070475">
    <property type="term" value="P:rRNA base methylation"/>
    <property type="evidence" value="ECO:0007669"/>
    <property type="project" value="UniProtKB-UniRule"/>
</dbReference>
<dbReference type="Gene3D" id="3.40.50.150">
    <property type="entry name" value="Vaccinia Virus protein VP39"/>
    <property type="match status" value="1"/>
</dbReference>
<keyword evidence="6" id="KW-0963">Cytoplasm</keyword>
<comment type="caution">
    <text evidence="8">The sequence shown here is derived from an EMBL/GenBank/DDBJ whole genome shotgun (WGS) entry which is preliminary data.</text>
</comment>
<feature type="binding site" evidence="6">
    <location>
        <position position="107"/>
    </location>
    <ligand>
        <name>S-adenosyl-L-methionine</name>
        <dbReference type="ChEBI" id="CHEBI:59789"/>
    </ligand>
</feature>
<dbReference type="PIRSF" id="PIRSF004486">
    <property type="entry name" value="MraW"/>
    <property type="match status" value="1"/>
</dbReference>
<evidence type="ECO:0000256" key="4">
    <source>
        <dbReference type="ARBA" id="ARBA00022679"/>
    </source>
</evidence>
<keyword evidence="5 6" id="KW-0949">S-adenosyl-L-methionine</keyword>
<dbReference type="SUPFAM" id="SSF53335">
    <property type="entry name" value="S-adenosyl-L-methionine-dependent methyltransferases"/>
    <property type="match status" value="1"/>
</dbReference>
<dbReference type="NCBIfam" id="TIGR00006">
    <property type="entry name" value="16S rRNA (cytosine(1402)-N(4))-methyltransferase RsmH"/>
    <property type="match status" value="1"/>
</dbReference>
<comment type="catalytic activity">
    <reaction evidence="6">
        <text>cytidine(1402) in 16S rRNA + S-adenosyl-L-methionine = N(4)-methylcytidine(1402) in 16S rRNA + S-adenosyl-L-homocysteine + H(+)</text>
        <dbReference type="Rhea" id="RHEA:42928"/>
        <dbReference type="Rhea" id="RHEA-COMP:10286"/>
        <dbReference type="Rhea" id="RHEA-COMP:10287"/>
        <dbReference type="ChEBI" id="CHEBI:15378"/>
        <dbReference type="ChEBI" id="CHEBI:57856"/>
        <dbReference type="ChEBI" id="CHEBI:59789"/>
        <dbReference type="ChEBI" id="CHEBI:74506"/>
        <dbReference type="ChEBI" id="CHEBI:82748"/>
        <dbReference type="EC" id="2.1.1.199"/>
    </reaction>
</comment>
<dbReference type="PANTHER" id="PTHR11265:SF0">
    <property type="entry name" value="12S RRNA N4-METHYLCYTIDINE METHYLTRANSFERASE"/>
    <property type="match status" value="1"/>
</dbReference>
<dbReference type="Gene3D" id="1.10.150.170">
    <property type="entry name" value="Putative methyltransferase TM0872, insert domain"/>
    <property type="match status" value="1"/>
</dbReference>
<dbReference type="InterPro" id="IPR029063">
    <property type="entry name" value="SAM-dependent_MTases_sf"/>
</dbReference>
<sequence length="307" mass="33580">MTAIAFVHQTVLLNETVELVQPSEGRVIIDGTLGGGGHTEALLERGARVFGIDRDPRALAAASERLKRFGDRFTPVRGEFGDVANIVNLVTKQVDGFVLDLGVSSPQLDHAERGFSFMKDGPLDMRMSDEGETAAELIERLGENELADVLYEYGEERLSRPIARALKQRLPKTTFEAVEAVKAGMSRKAWPKDIHVATRTFQGLRIAVNRELEQLERALAAIPSMLKVGGRAAIISFHSLEDRAVKHAFRALCGEAPDDVPRGLPVVHTQTANFKTLSKKPITAAEPEASENPRARSAKLRGVEKVS</sequence>
<dbReference type="Proteomes" id="UP000249061">
    <property type="component" value="Unassembled WGS sequence"/>
</dbReference>
<evidence type="ECO:0000256" key="5">
    <source>
        <dbReference type="ARBA" id="ARBA00022691"/>
    </source>
</evidence>
<dbReference type="Pfam" id="PF01795">
    <property type="entry name" value="Methyltransf_5"/>
    <property type="match status" value="1"/>
</dbReference>
<evidence type="ECO:0000256" key="7">
    <source>
        <dbReference type="SAM" id="MobiDB-lite"/>
    </source>
</evidence>
<dbReference type="SUPFAM" id="SSF81799">
    <property type="entry name" value="Putative methyltransferase TM0872, insert domain"/>
    <property type="match status" value="1"/>
</dbReference>
<evidence type="ECO:0000256" key="2">
    <source>
        <dbReference type="ARBA" id="ARBA00022552"/>
    </source>
</evidence>
<organism evidence="8 9">
    <name type="scientific">Archangium gephyra</name>
    <dbReference type="NCBI Taxonomy" id="48"/>
    <lineage>
        <taxon>Bacteria</taxon>
        <taxon>Pseudomonadati</taxon>
        <taxon>Myxococcota</taxon>
        <taxon>Myxococcia</taxon>
        <taxon>Myxococcales</taxon>
        <taxon>Cystobacterineae</taxon>
        <taxon>Archangiaceae</taxon>
        <taxon>Archangium</taxon>
    </lineage>
</organism>
<comment type="subcellular location">
    <subcellularLocation>
        <location evidence="6">Cytoplasm</location>
    </subcellularLocation>
</comment>
<protein>
    <recommendedName>
        <fullName evidence="6">Ribosomal RNA small subunit methyltransferase H</fullName>
        <ecNumber evidence="6">2.1.1.199</ecNumber>
    </recommendedName>
    <alternativeName>
        <fullName evidence="6">16S rRNA m(4)C1402 methyltransferase</fullName>
    </alternativeName>
    <alternativeName>
        <fullName evidence="6">rRNA (cytosine-N(4)-)-methyltransferase RsmH</fullName>
    </alternativeName>
</protein>
<feature type="binding site" evidence="6">
    <location>
        <position position="100"/>
    </location>
    <ligand>
        <name>S-adenosyl-L-methionine</name>
        <dbReference type="ChEBI" id="CHEBI:59789"/>
    </ligand>
</feature>
<evidence type="ECO:0000313" key="9">
    <source>
        <dbReference type="Proteomes" id="UP000249061"/>
    </source>
</evidence>
<dbReference type="EC" id="2.1.1.199" evidence="6"/>
<dbReference type="InterPro" id="IPR002903">
    <property type="entry name" value="RsmH"/>
</dbReference>
<keyword evidence="3 6" id="KW-0489">Methyltransferase</keyword>
<proteinExistence type="inferred from homology"/>
<dbReference type="PANTHER" id="PTHR11265">
    <property type="entry name" value="S-ADENOSYL-METHYLTRANSFERASE MRAW"/>
    <property type="match status" value="1"/>
</dbReference>
<reference evidence="8 9" key="1">
    <citation type="submission" date="2017-08" db="EMBL/GenBank/DDBJ databases">
        <title>Infants hospitalized years apart are colonized by the same room-sourced microbial strains.</title>
        <authorList>
            <person name="Brooks B."/>
            <person name="Olm M.R."/>
            <person name="Firek B.A."/>
            <person name="Baker R."/>
            <person name="Thomas B.C."/>
            <person name="Morowitz M.J."/>
            <person name="Banfield J.F."/>
        </authorList>
    </citation>
    <scope>NUCLEOTIDE SEQUENCE [LARGE SCALE GENOMIC DNA]</scope>
    <source>
        <strain evidence="8">S2_003_000_R2_14</strain>
    </source>
</reference>
<feature type="binding site" evidence="6">
    <location>
        <position position="53"/>
    </location>
    <ligand>
        <name>S-adenosyl-L-methionine</name>
        <dbReference type="ChEBI" id="CHEBI:59789"/>
    </ligand>
</feature>
<feature type="binding site" evidence="6">
    <location>
        <position position="80"/>
    </location>
    <ligand>
        <name>S-adenosyl-L-methionine</name>
        <dbReference type="ChEBI" id="CHEBI:59789"/>
    </ligand>
</feature>
<name>A0A2W5V9W7_9BACT</name>
<evidence type="ECO:0000313" key="8">
    <source>
        <dbReference type="EMBL" id="PZR12664.1"/>
    </source>
</evidence>
<feature type="binding site" evidence="6">
    <location>
        <begin position="36"/>
        <end position="38"/>
    </location>
    <ligand>
        <name>S-adenosyl-L-methionine</name>
        <dbReference type="ChEBI" id="CHEBI:59789"/>
    </ligand>
</feature>
<dbReference type="GO" id="GO:0071424">
    <property type="term" value="F:rRNA (cytosine-N4-)-methyltransferase activity"/>
    <property type="evidence" value="ECO:0007669"/>
    <property type="project" value="UniProtKB-UniRule"/>
</dbReference>
<comment type="similarity">
    <text evidence="1 6">Belongs to the methyltransferase superfamily. RsmH family.</text>
</comment>
<keyword evidence="4 6" id="KW-0808">Transferase</keyword>
<evidence type="ECO:0000256" key="6">
    <source>
        <dbReference type="HAMAP-Rule" id="MF_01007"/>
    </source>
</evidence>
<dbReference type="AlphaFoldDB" id="A0A2W5V9W7"/>
<comment type="function">
    <text evidence="6">Specifically methylates the N4 position of cytidine in position 1402 (C1402) of 16S rRNA.</text>
</comment>
<dbReference type="HAMAP" id="MF_01007">
    <property type="entry name" value="16SrRNA_methyltr_H"/>
    <property type="match status" value="1"/>
</dbReference>